<gene>
    <name evidence="1" type="ORF">PoB_005191300</name>
</gene>
<keyword evidence="1" id="KW-0378">Hydrolase</keyword>
<accession>A0AAV4C341</accession>
<dbReference type="GO" id="GO:0050528">
    <property type="term" value="F:acyloxyacyl hydrolase activity"/>
    <property type="evidence" value="ECO:0007669"/>
    <property type="project" value="InterPro"/>
</dbReference>
<dbReference type="InterPro" id="IPR001087">
    <property type="entry name" value="GDSL"/>
</dbReference>
<dbReference type="GO" id="GO:0009104">
    <property type="term" value="P:lipopolysaccharide catabolic process"/>
    <property type="evidence" value="ECO:0007669"/>
    <property type="project" value="TreeGrafter"/>
</dbReference>
<dbReference type="SUPFAM" id="SSF52266">
    <property type="entry name" value="SGNH hydrolase"/>
    <property type="match status" value="1"/>
</dbReference>
<evidence type="ECO:0000313" key="2">
    <source>
        <dbReference type="Proteomes" id="UP000735302"/>
    </source>
</evidence>
<dbReference type="Gene3D" id="3.40.50.1110">
    <property type="entry name" value="SGNH hydrolase"/>
    <property type="match status" value="1"/>
</dbReference>
<organism evidence="1 2">
    <name type="scientific">Plakobranchus ocellatus</name>
    <dbReference type="NCBI Taxonomy" id="259542"/>
    <lineage>
        <taxon>Eukaryota</taxon>
        <taxon>Metazoa</taxon>
        <taxon>Spiralia</taxon>
        <taxon>Lophotrochozoa</taxon>
        <taxon>Mollusca</taxon>
        <taxon>Gastropoda</taxon>
        <taxon>Heterobranchia</taxon>
        <taxon>Euthyneura</taxon>
        <taxon>Panpulmonata</taxon>
        <taxon>Sacoglossa</taxon>
        <taxon>Placobranchoidea</taxon>
        <taxon>Plakobranchidae</taxon>
        <taxon>Plakobranchus</taxon>
    </lineage>
</organism>
<evidence type="ECO:0000313" key="1">
    <source>
        <dbReference type="EMBL" id="GFO25408.1"/>
    </source>
</evidence>
<reference evidence="1 2" key="1">
    <citation type="journal article" date="2021" name="Elife">
        <title>Chloroplast acquisition without the gene transfer in kleptoplastic sea slugs, Plakobranchus ocellatus.</title>
        <authorList>
            <person name="Maeda T."/>
            <person name="Takahashi S."/>
            <person name="Yoshida T."/>
            <person name="Shimamura S."/>
            <person name="Takaki Y."/>
            <person name="Nagai Y."/>
            <person name="Toyoda A."/>
            <person name="Suzuki Y."/>
            <person name="Arimoto A."/>
            <person name="Ishii H."/>
            <person name="Satoh N."/>
            <person name="Nishiyama T."/>
            <person name="Hasebe M."/>
            <person name="Maruyama T."/>
            <person name="Minagawa J."/>
            <person name="Obokata J."/>
            <person name="Shigenobu S."/>
        </authorList>
    </citation>
    <scope>NUCLEOTIDE SEQUENCE [LARGE SCALE GENOMIC DNA]</scope>
</reference>
<sequence>MCSFCYPVVVPSCTQAARGSAWRGRDCSDVSKSVHPGAQPIRGDRFFDSNCNGIFGFNKETQRPYEEELCEGSEPRGVAILGDSIGAHFHLPPEWIDPQQVSAKVFRHVQTVVENELDWPSMSAGTGHGSNEWPEIIQGPIDSIYMRILERNKCNHRDYQNIAFNDRPLLLFYAFFGNDVCNKYSDTFAHMTTPEQMFNNTMSVMDQLHEILPKHSHVVMLSLLDGRVLYNEMHDRVHPVSSYWGKVTYADFYDFMNCLQISPCRGWLNTDETVRDKTAQRVVELNKVLRGIGEKYKYNYPNFTIHFLESPMERAIKFWKKKGGEVWQLIEPSDGFHCNQYAQALLAREMWRDLENYPELIGPVNKNNHLIQQLFGDQGGY</sequence>
<dbReference type="EMBL" id="BLXT01005746">
    <property type="protein sequence ID" value="GFO25408.1"/>
    <property type="molecule type" value="Genomic_DNA"/>
</dbReference>
<dbReference type="GO" id="GO:0005509">
    <property type="term" value="F:calcium ion binding"/>
    <property type="evidence" value="ECO:0007669"/>
    <property type="project" value="TreeGrafter"/>
</dbReference>
<keyword evidence="2" id="KW-1185">Reference proteome</keyword>
<dbReference type="Proteomes" id="UP000735302">
    <property type="component" value="Unassembled WGS sequence"/>
</dbReference>
<dbReference type="Pfam" id="PF00657">
    <property type="entry name" value="Lipase_GDSL"/>
    <property type="match status" value="1"/>
</dbReference>
<dbReference type="PANTHER" id="PTHR15010">
    <property type="entry name" value="ACYLOXYACYL HYDROLASE"/>
    <property type="match status" value="1"/>
</dbReference>
<comment type="caution">
    <text evidence="1">The sequence shown here is derived from an EMBL/GenBank/DDBJ whole genome shotgun (WGS) entry which is preliminary data.</text>
</comment>
<dbReference type="PANTHER" id="PTHR15010:SF0">
    <property type="entry name" value="ACYLOXYACYL HYDROLASE"/>
    <property type="match status" value="1"/>
</dbReference>
<dbReference type="InterPro" id="IPR036514">
    <property type="entry name" value="SGNH_hydro_sf"/>
</dbReference>
<proteinExistence type="predicted"/>
<dbReference type="InterPro" id="IPR039676">
    <property type="entry name" value="AOAH"/>
</dbReference>
<name>A0AAV4C341_9GAST</name>
<protein>
    <submittedName>
        <fullName evidence="1">Acyloxyacyl hydrolase-like</fullName>
    </submittedName>
</protein>
<dbReference type="AlphaFoldDB" id="A0AAV4C341"/>